<keyword evidence="2" id="KW-0378">Hydrolase</keyword>
<dbReference type="Pfam" id="PF02897">
    <property type="entry name" value="Peptidase_S9_N"/>
    <property type="match status" value="1"/>
</dbReference>
<evidence type="ECO:0000256" key="2">
    <source>
        <dbReference type="ARBA" id="ARBA00022801"/>
    </source>
</evidence>
<evidence type="ECO:0000259" key="5">
    <source>
        <dbReference type="Pfam" id="PF00326"/>
    </source>
</evidence>
<dbReference type="GO" id="GO:0070012">
    <property type="term" value="F:oligopeptidase activity"/>
    <property type="evidence" value="ECO:0007669"/>
    <property type="project" value="TreeGrafter"/>
</dbReference>
<keyword evidence="1" id="KW-0645">Protease</keyword>
<evidence type="ECO:0000313" key="7">
    <source>
        <dbReference type="EMBL" id="TCW25062.1"/>
    </source>
</evidence>
<dbReference type="GO" id="GO:0005829">
    <property type="term" value="C:cytosol"/>
    <property type="evidence" value="ECO:0007669"/>
    <property type="project" value="TreeGrafter"/>
</dbReference>
<dbReference type="PANTHER" id="PTHR42881:SF13">
    <property type="entry name" value="PROLYL ENDOPEPTIDASE"/>
    <property type="match status" value="1"/>
</dbReference>
<dbReference type="PRINTS" id="PR00862">
    <property type="entry name" value="PROLIGOPTASE"/>
</dbReference>
<dbReference type="EMBL" id="SMCX01000005">
    <property type="protein sequence ID" value="TCW25062.1"/>
    <property type="molecule type" value="Genomic_DNA"/>
</dbReference>
<comment type="caution">
    <text evidence="7">The sequence shown here is derived from an EMBL/GenBank/DDBJ whole genome shotgun (WGS) entry which is preliminary data.</text>
</comment>
<dbReference type="GO" id="GO:0006508">
    <property type="term" value="P:proteolysis"/>
    <property type="evidence" value="ECO:0007669"/>
    <property type="project" value="UniProtKB-KW"/>
</dbReference>
<dbReference type="Gene3D" id="3.40.50.1820">
    <property type="entry name" value="alpha/beta hydrolase"/>
    <property type="match status" value="1"/>
</dbReference>
<dbReference type="SUPFAM" id="SSF53474">
    <property type="entry name" value="alpha/beta-Hydrolases"/>
    <property type="match status" value="1"/>
</dbReference>
<evidence type="ECO:0000256" key="3">
    <source>
        <dbReference type="ARBA" id="ARBA00022825"/>
    </source>
</evidence>
<evidence type="ECO:0000313" key="8">
    <source>
        <dbReference type="Proteomes" id="UP000295805"/>
    </source>
</evidence>
<evidence type="ECO:0000256" key="1">
    <source>
        <dbReference type="ARBA" id="ARBA00022670"/>
    </source>
</evidence>
<feature type="domain" description="Peptidase S9A N-terminal" evidence="6">
    <location>
        <begin position="21"/>
        <end position="282"/>
    </location>
</feature>
<dbReference type="AlphaFoldDB" id="A0A4R3ZWF6"/>
<feature type="region of interest" description="Disordered" evidence="4">
    <location>
        <begin position="411"/>
        <end position="442"/>
    </location>
</feature>
<evidence type="ECO:0000256" key="4">
    <source>
        <dbReference type="SAM" id="MobiDB-lite"/>
    </source>
</evidence>
<dbReference type="SUPFAM" id="SSF50993">
    <property type="entry name" value="Peptidase/esterase 'gauge' domain"/>
    <property type="match status" value="1"/>
</dbReference>
<dbReference type="InterPro" id="IPR023302">
    <property type="entry name" value="Pept_S9A_N"/>
</dbReference>
<feature type="domain" description="Peptidase S9 prolyl oligopeptidase catalytic" evidence="5">
    <location>
        <begin position="529"/>
        <end position="732"/>
    </location>
</feature>
<organism evidence="7 8">
    <name type="scientific">Dietzia cinnamea</name>
    <dbReference type="NCBI Taxonomy" id="321318"/>
    <lineage>
        <taxon>Bacteria</taxon>
        <taxon>Bacillati</taxon>
        <taxon>Actinomycetota</taxon>
        <taxon>Actinomycetes</taxon>
        <taxon>Mycobacteriales</taxon>
        <taxon>Dietziaceae</taxon>
        <taxon>Dietzia</taxon>
    </lineage>
</organism>
<protein>
    <submittedName>
        <fullName evidence="7">Prolyl oligopeptidase</fullName>
    </submittedName>
</protein>
<reference evidence="7 8" key="1">
    <citation type="submission" date="2019-03" db="EMBL/GenBank/DDBJ databases">
        <title>Root nodule microbial communities of legume samples collected from USA, Mexico and Botswana.</title>
        <authorList>
            <person name="Hirsch A."/>
        </authorList>
    </citation>
    <scope>NUCLEOTIDE SEQUENCE [LARGE SCALE GENOMIC DNA]</scope>
    <source>
        <strain evidence="7 8">55</strain>
    </source>
</reference>
<proteinExistence type="predicted"/>
<evidence type="ECO:0000259" key="6">
    <source>
        <dbReference type="Pfam" id="PF02897"/>
    </source>
</evidence>
<dbReference type="PANTHER" id="PTHR42881">
    <property type="entry name" value="PROLYL ENDOPEPTIDASE"/>
    <property type="match status" value="1"/>
</dbReference>
<sequence length="741" mass="80592">MSARSLRHDHGIIEVMTVSPSSDPYLHLEDVDAPHALEWVRMRSDRTVADLATGEHAEASYTRALEILDATDRIAWPVLRGPHAYTLWKDGDHRRGLWRRVPWSVLAEGAPGVDHPAWETLVDVDALADEEGVNWVYSGTVVRRPADDRALLRLSRGGADAVEIREFDLLARRFVPASEDGFRLTEAKCSVSWVDRDTVLLTAPLDPEGSDATDSGYARVVRLWRRGTDPVRAPVIFEGRADDVAVSASHDPTTGRFLASRAPDFHTSQEVFWTPGTDPATTGPRAVPVPEDCDVTSCGDWLLLRPRTDLEIAGRTHPGGSVLVVPWSAVDADPGRLPEPVVLFSPTPSTTVEDITWGRGRILLTVLDDTESRIEAYTIPGTADGDWTPLPVEGLPEHVSIDVLSCDRLSGMRDGEQEDSGPAGGGQSDGERPHPDDAVLAVSGPVVPPSLVLLRADGSTTTLGSTPHRFDTAGIEVTRHTAVSDDGTEVPYTVMRGPGPDGPRPTILYGYGGFEVSMRPAYAALRGALWLEEGGVYVVAGIRGGGEYGPSWHRAALREKRPRAYEDFAAVARALVETGVTTRDQLGATGGSNGGLLMGVMLTRYPELFGALAIAVPLLDMKRYHLLLAGASWMAEYGDPDSSDWDDFLGAYSPYQNIRPASEVRYPPVLMTTSTRDDRVHPGHARKMTAALEAAGHEVAYYENVEGGHAGAADNTQEARKAVLTYEFFRRRLPRRRPARA</sequence>
<dbReference type="InterPro" id="IPR002470">
    <property type="entry name" value="Peptidase_S9A"/>
</dbReference>
<name>A0A4R3ZWF6_9ACTN</name>
<gene>
    <name evidence="7" type="ORF">EDD19_105120</name>
</gene>
<dbReference type="GO" id="GO:0004252">
    <property type="term" value="F:serine-type endopeptidase activity"/>
    <property type="evidence" value="ECO:0007669"/>
    <property type="project" value="InterPro"/>
</dbReference>
<dbReference type="InterPro" id="IPR029058">
    <property type="entry name" value="AB_hydrolase_fold"/>
</dbReference>
<dbReference type="Gene3D" id="2.130.10.120">
    <property type="entry name" value="Prolyl oligopeptidase, N-terminal domain"/>
    <property type="match status" value="1"/>
</dbReference>
<keyword evidence="3" id="KW-0720">Serine protease</keyword>
<dbReference type="InterPro" id="IPR051167">
    <property type="entry name" value="Prolyl_oligopep/macrocyclase"/>
</dbReference>
<dbReference type="InterPro" id="IPR001375">
    <property type="entry name" value="Peptidase_S9_cat"/>
</dbReference>
<dbReference type="Proteomes" id="UP000295805">
    <property type="component" value="Unassembled WGS sequence"/>
</dbReference>
<accession>A0A4R3ZWF6</accession>
<dbReference type="Pfam" id="PF00326">
    <property type="entry name" value="Peptidase_S9"/>
    <property type="match status" value="1"/>
</dbReference>